<dbReference type="STRING" id="3641.A0A061EGS9"/>
<keyword evidence="2" id="KW-1185">Reference proteome</keyword>
<dbReference type="Proteomes" id="UP000026915">
    <property type="component" value="Chromosome 4"/>
</dbReference>
<proteinExistence type="predicted"/>
<gene>
    <name evidence="1" type="ORF">TCM_019076</name>
</gene>
<dbReference type="OMA" id="HERTMHI"/>
<sequence length="115" mass="13248">MMQRALPASTTNQAIWVRKVLHDLTIPQLKATDLWLDNKSVIAIAKNLVFHGKTKHISVKYHALRDADKKGEICIHYCPFEDQLADIMTKALKKQMFKFQRNKLMVHQASIMGEC</sequence>
<dbReference type="AlphaFoldDB" id="A0A061EGS9"/>
<dbReference type="eggNOG" id="KOG0017">
    <property type="taxonomic scope" value="Eukaryota"/>
</dbReference>
<dbReference type="PANTHER" id="PTHR11439">
    <property type="entry name" value="GAG-POL-RELATED RETROTRANSPOSON"/>
    <property type="match status" value="1"/>
</dbReference>
<evidence type="ECO:0008006" key="3">
    <source>
        <dbReference type="Google" id="ProtNLM"/>
    </source>
</evidence>
<name>A0A061EGS9_THECC</name>
<dbReference type="Gramene" id="EOY03868">
    <property type="protein sequence ID" value="EOY03868"/>
    <property type="gene ID" value="TCM_019076"/>
</dbReference>
<dbReference type="InParanoid" id="A0A061EGS9"/>
<evidence type="ECO:0000313" key="1">
    <source>
        <dbReference type="EMBL" id="EOY03868.1"/>
    </source>
</evidence>
<dbReference type="CDD" id="cd09272">
    <property type="entry name" value="RNase_HI_RT_Ty1"/>
    <property type="match status" value="1"/>
</dbReference>
<dbReference type="HOGENOM" id="CLU_001650_6_4_1"/>
<dbReference type="EMBL" id="CM001882">
    <property type="protein sequence ID" value="EOY03868.1"/>
    <property type="molecule type" value="Genomic_DNA"/>
</dbReference>
<organism evidence="1 2">
    <name type="scientific">Theobroma cacao</name>
    <name type="common">Cacao</name>
    <name type="synonym">Cocoa</name>
    <dbReference type="NCBI Taxonomy" id="3641"/>
    <lineage>
        <taxon>Eukaryota</taxon>
        <taxon>Viridiplantae</taxon>
        <taxon>Streptophyta</taxon>
        <taxon>Embryophyta</taxon>
        <taxon>Tracheophyta</taxon>
        <taxon>Spermatophyta</taxon>
        <taxon>Magnoliopsida</taxon>
        <taxon>eudicotyledons</taxon>
        <taxon>Gunneridae</taxon>
        <taxon>Pentapetalae</taxon>
        <taxon>rosids</taxon>
        <taxon>malvids</taxon>
        <taxon>Malvales</taxon>
        <taxon>Malvaceae</taxon>
        <taxon>Byttnerioideae</taxon>
        <taxon>Theobroma</taxon>
    </lineage>
</organism>
<protein>
    <recommendedName>
        <fullName evidence="3">Cysteine-rich RLK (RECEPTOR-like protein kinase) 8</fullName>
    </recommendedName>
</protein>
<dbReference type="PANTHER" id="PTHR11439:SF483">
    <property type="entry name" value="PEPTIDE SYNTHASE GLIP-LIKE, PUTATIVE (AFU_ORTHOLOGUE AFUA_3G12920)-RELATED"/>
    <property type="match status" value="1"/>
</dbReference>
<reference evidence="1 2" key="1">
    <citation type="journal article" date="2013" name="Genome Biol.">
        <title>The genome sequence of the most widely cultivated cacao type and its use to identify candidate genes regulating pod color.</title>
        <authorList>
            <person name="Motamayor J.C."/>
            <person name="Mockaitis K."/>
            <person name="Schmutz J."/>
            <person name="Haiminen N."/>
            <person name="Iii D.L."/>
            <person name="Cornejo O."/>
            <person name="Findley S.D."/>
            <person name="Zheng P."/>
            <person name="Utro F."/>
            <person name="Royaert S."/>
            <person name="Saski C."/>
            <person name="Jenkins J."/>
            <person name="Podicheti R."/>
            <person name="Zhao M."/>
            <person name="Scheffler B.E."/>
            <person name="Stack J.C."/>
            <person name="Feltus F.A."/>
            <person name="Mustiga G.M."/>
            <person name="Amores F."/>
            <person name="Phillips W."/>
            <person name="Marelli J.P."/>
            <person name="May G.D."/>
            <person name="Shapiro H."/>
            <person name="Ma J."/>
            <person name="Bustamante C.D."/>
            <person name="Schnell R.J."/>
            <person name="Main D."/>
            <person name="Gilbert D."/>
            <person name="Parida L."/>
            <person name="Kuhn D.N."/>
        </authorList>
    </citation>
    <scope>NUCLEOTIDE SEQUENCE [LARGE SCALE GENOMIC DNA]</scope>
    <source>
        <strain evidence="2">cv. Matina 1-6</strain>
    </source>
</reference>
<evidence type="ECO:0000313" key="2">
    <source>
        <dbReference type="Proteomes" id="UP000026915"/>
    </source>
</evidence>
<accession>A0A061EGS9</accession>